<reference evidence="1 2" key="1">
    <citation type="journal article" date="2015" name="Genome Biol. Evol.">
        <title>Comparative Genomics of Listeria Sensu Lato: Genus-Wide Differences in Evolutionary Dynamics and the Progressive Gain of Complex, Potentially Pathogenicity-Related Traits through Lateral Gene Transfer.</title>
        <authorList>
            <person name="Chiara M."/>
            <person name="Caruso M."/>
            <person name="D'Erchia A.M."/>
            <person name="Manzari C."/>
            <person name="Fraccalvieri R."/>
            <person name="Goffredo E."/>
            <person name="Latorre L."/>
            <person name="Miccolupo A."/>
            <person name="Padalino I."/>
            <person name="Santagada G."/>
            <person name="Chiocco D."/>
            <person name="Pesole G."/>
            <person name="Horner D.S."/>
            <person name="Parisi A."/>
        </authorList>
    </citation>
    <scope>NUCLEOTIDE SEQUENCE [LARGE SCALE GENOMIC DNA]</scope>
    <source>
        <strain evidence="1 2">1991</strain>
    </source>
</reference>
<evidence type="ECO:0000313" key="1">
    <source>
        <dbReference type="EMBL" id="KMT58475.1"/>
    </source>
</evidence>
<name>A0A0J8G760_9LIST</name>
<dbReference type="Proteomes" id="UP000052258">
    <property type="component" value="Unassembled WGS sequence"/>
</dbReference>
<keyword evidence="2" id="KW-1185">Reference proteome</keyword>
<evidence type="ECO:0000313" key="2">
    <source>
        <dbReference type="Proteomes" id="UP000052258"/>
    </source>
</evidence>
<dbReference type="AlphaFoldDB" id="A0A0J8G760"/>
<dbReference type="PATRIC" id="fig|1430899.3.peg.2349"/>
<gene>
    <name evidence="1" type="ORF">X560_2301</name>
</gene>
<protein>
    <submittedName>
        <fullName evidence="1">Uncharacterized protein</fullName>
    </submittedName>
</protein>
<accession>A0A0J8G760</accession>
<dbReference type="EMBL" id="AZHO01000030">
    <property type="protein sequence ID" value="KMT58475.1"/>
    <property type="molecule type" value="Genomic_DNA"/>
</dbReference>
<sequence length="37" mass="4415">MIKTGTPYLYFYDECAVALNYYAENDKLFDLINRKSM</sequence>
<comment type="caution">
    <text evidence="1">The sequence shown here is derived from an EMBL/GenBank/DDBJ whole genome shotgun (WGS) entry which is preliminary data.</text>
</comment>
<proteinExistence type="predicted"/>
<organism evidence="1 2">
    <name type="scientific">Listeria fleischmannii 1991</name>
    <dbReference type="NCBI Taxonomy" id="1430899"/>
    <lineage>
        <taxon>Bacteria</taxon>
        <taxon>Bacillati</taxon>
        <taxon>Bacillota</taxon>
        <taxon>Bacilli</taxon>
        <taxon>Bacillales</taxon>
        <taxon>Listeriaceae</taxon>
        <taxon>Listeria</taxon>
    </lineage>
</organism>